<keyword evidence="2" id="KW-1185">Reference proteome</keyword>
<dbReference type="InterPro" id="IPR007210">
    <property type="entry name" value="ABC_Gly_betaine_transp_sub-bd"/>
</dbReference>
<proteinExistence type="predicted"/>
<accession>A0A120IB14</accession>
<organism evidence="1 2">
    <name type="scientific">Aerococcus urinaehominis</name>
    <dbReference type="NCBI Taxonomy" id="128944"/>
    <lineage>
        <taxon>Bacteria</taxon>
        <taxon>Bacillati</taxon>
        <taxon>Bacillota</taxon>
        <taxon>Bacilli</taxon>
        <taxon>Lactobacillales</taxon>
        <taxon>Aerococcaceae</taxon>
        <taxon>Aerococcus</taxon>
    </lineage>
</organism>
<dbReference type="SUPFAM" id="SSF53850">
    <property type="entry name" value="Periplasmic binding protein-like II"/>
    <property type="match status" value="1"/>
</dbReference>
<reference evidence="2" key="2">
    <citation type="submission" date="2016-01" db="EMBL/GenBank/DDBJ databases">
        <title>Six Aerococcus type strain genome sequencing and assembly using PacBio and Illumina Hiseq.</title>
        <authorList>
            <person name="Carkaci D."/>
            <person name="Dargis R."/>
            <person name="Nielsen X.C."/>
            <person name="Skovgaard O."/>
            <person name="Fuursted K."/>
            <person name="Christensen J.J."/>
        </authorList>
    </citation>
    <scope>NUCLEOTIDE SEQUENCE [LARGE SCALE GENOMIC DNA]</scope>
    <source>
        <strain evidence="2">CCUG42038B</strain>
    </source>
</reference>
<dbReference type="Gene3D" id="3.40.190.10">
    <property type="entry name" value="Periplasmic binding protein-like II"/>
    <property type="match status" value="1"/>
</dbReference>
<dbReference type="GO" id="GO:0043190">
    <property type="term" value="C:ATP-binding cassette (ABC) transporter complex"/>
    <property type="evidence" value="ECO:0007669"/>
    <property type="project" value="InterPro"/>
</dbReference>
<gene>
    <name evidence="1" type="ORF">AWM75_07365</name>
</gene>
<dbReference type="GO" id="GO:0022857">
    <property type="term" value="F:transmembrane transporter activity"/>
    <property type="evidence" value="ECO:0007669"/>
    <property type="project" value="InterPro"/>
</dbReference>
<dbReference type="AlphaFoldDB" id="A0A120IB14"/>
<protein>
    <submittedName>
        <fullName evidence="1">Glycine/betaine ABC transporter substrate-binding protein</fullName>
    </submittedName>
</protein>
<dbReference type="RefSeq" id="WP_067980242.1">
    <property type="nucleotide sequence ID" value="NZ_CP014163.1"/>
</dbReference>
<dbReference type="Pfam" id="PF04069">
    <property type="entry name" value="OpuAC"/>
    <property type="match status" value="1"/>
</dbReference>
<evidence type="ECO:0000313" key="2">
    <source>
        <dbReference type="Proteomes" id="UP000062260"/>
    </source>
</evidence>
<dbReference type="EMBL" id="CP014163">
    <property type="protein sequence ID" value="AMB99791.1"/>
    <property type="molecule type" value="Genomic_DNA"/>
</dbReference>
<dbReference type="Gene3D" id="3.40.190.120">
    <property type="entry name" value="Osmoprotection protein (prox), domain 2"/>
    <property type="match status" value="1"/>
</dbReference>
<sequence>MLRSLKKILVLLLATASLAACSLPGLSSSGNQDGISIASLGTTEAEIMGYINMYMIQHYTNLPVDHITNLGSSSMNHAAFMTGDANLASVRYTGTSLTGELGLPAVTDPDKAYQLVVAGFEEEFDQTWYPSYGFANSYAFMIRRQDAEEKGISKVSDLAPYADQVKVGVDNSWIHRDGDGYANFVETYGFDFPNLYPMTIGLVYTAVASGEVDVVLGYSTDGRIIAEDLVVLEDDRQLFPPYDASPVVTNQVREAHPEIDAIMAKLAGEISNEEMQRLNYTSDNYLLEPATVAREWLLRKNFFEDKAPYLEPVRKELAN</sequence>
<dbReference type="PROSITE" id="PS51257">
    <property type="entry name" value="PROKAR_LIPOPROTEIN"/>
    <property type="match status" value="1"/>
</dbReference>
<dbReference type="KEGG" id="auh:AWM75_07365"/>
<dbReference type="Proteomes" id="UP000062260">
    <property type="component" value="Chromosome"/>
</dbReference>
<name>A0A120IB14_9LACT</name>
<dbReference type="STRING" id="128944.AWM75_07365"/>
<reference evidence="1 2" key="1">
    <citation type="journal article" date="2016" name="Genome Announc.">
        <title>Complete Genome Sequences of Aerococcus christensenii CCUG 28831T, Aerococcus sanguinicola CCUG 43001T, Aerococcus urinae CCUG 36881T, Aerococcus urinaeequi CCUG 28094T, Aerococcus urinaehominis CCUG 42038 BT, and Aerococcus viridans CCUG 4311T.</title>
        <authorList>
            <person name="Carkaci D."/>
            <person name="Dargis R."/>
            <person name="Nielsen X.C."/>
            <person name="Skovgaard O."/>
            <person name="Fuursted K."/>
            <person name="Christensen J.J."/>
        </authorList>
    </citation>
    <scope>NUCLEOTIDE SEQUENCE [LARGE SCALE GENOMIC DNA]</scope>
    <source>
        <strain evidence="1 2">CCUG42038B</strain>
    </source>
</reference>
<evidence type="ECO:0000313" key="1">
    <source>
        <dbReference type="EMBL" id="AMB99791.1"/>
    </source>
</evidence>
<dbReference type="OrthoDB" id="9801163at2"/>
<dbReference type="CDD" id="cd13608">
    <property type="entry name" value="PBP2_OpuCC_like"/>
    <property type="match status" value="1"/>
</dbReference>